<dbReference type="PANTHER" id="PTHR22789:SF0">
    <property type="entry name" value="3-OXO-TETRONATE 4-PHOSPHATE DECARBOXYLASE-RELATED"/>
    <property type="match status" value="1"/>
</dbReference>
<dbReference type="SUPFAM" id="SSF53639">
    <property type="entry name" value="AraD/HMP-PK domain-like"/>
    <property type="match status" value="1"/>
</dbReference>
<dbReference type="KEGG" id="ntr:B0W44_01400"/>
<dbReference type="GO" id="GO:0005829">
    <property type="term" value="C:cytosol"/>
    <property type="evidence" value="ECO:0007669"/>
    <property type="project" value="TreeGrafter"/>
</dbReference>
<dbReference type="InterPro" id="IPR050197">
    <property type="entry name" value="Aldolase_class_II_sugar_metab"/>
</dbReference>
<dbReference type="EMBL" id="CP019699">
    <property type="protein sequence ID" value="AQS54637.1"/>
    <property type="molecule type" value="Genomic_DNA"/>
</dbReference>
<name>A0A1U9K3M2_9BACL</name>
<keyword evidence="1" id="KW-0479">Metal-binding</keyword>
<organism evidence="4 5">
    <name type="scientific">Novibacillus thermophilus</name>
    <dbReference type="NCBI Taxonomy" id="1471761"/>
    <lineage>
        <taxon>Bacteria</taxon>
        <taxon>Bacillati</taxon>
        <taxon>Bacillota</taxon>
        <taxon>Bacilli</taxon>
        <taxon>Bacillales</taxon>
        <taxon>Thermoactinomycetaceae</taxon>
        <taxon>Novibacillus</taxon>
    </lineage>
</organism>
<dbReference type="STRING" id="1471761.B0W44_01400"/>
<dbReference type="PANTHER" id="PTHR22789">
    <property type="entry name" value="FUCULOSE PHOSPHATE ALDOLASE"/>
    <property type="match status" value="1"/>
</dbReference>
<evidence type="ECO:0000313" key="4">
    <source>
        <dbReference type="EMBL" id="AQS54637.1"/>
    </source>
</evidence>
<dbReference type="InterPro" id="IPR036409">
    <property type="entry name" value="Aldolase_II/adducin_N_sf"/>
</dbReference>
<keyword evidence="2" id="KW-0456">Lyase</keyword>
<dbReference type="GO" id="GO:0019323">
    <property type="term" value="P:pentose catabolic process"/>
    <property type="evidence" value="ECO:0007669"/>
    <property type="project" value="TreeGrafter"/>
</dbReference>
<evidence type="ECO:0000256" key="2">
    <source>
        <dbReference type="ARBA" id="ARBA00023239"/>
    </source>
</evidence>
<dbReference type="Pfam" id="PF00596">
    <property type="entry name" value="Aldolase_II"/>
    <property type="match status" value="1"/>
</dbReference>
<dbReference type="SMART" id="SM01007">
    <property type="entry name" value="Aldolase_II"/>
    <property type="match status" value="1"/>
</dbReference>
<accession>A0A1U9K3M2</accession>
<dbReference type="AlphaFoldDB" id="A0A1U9K3M2"/>
<feature type="domain" description="Class II aldolase/adducin N-terminal" evidence="3">
    <location>
        <begin position="8"/>
        <end position="184"/>
    </location>
</feature>
<dbReference type="RefSeq" id="WP_077718458.1">
    <property type="nucleotide sequence ID" value="NZ_CP019699.1"/>
</dbReference>
<keyword evidence="5" id="KW-1185">Reference proteome</keyword>
<dbReference type="GO" id="GO:0046872">
    <property type="term" value="F:metal ion binding"/>
    <property type="evidence" value="ECO:0007669"/>
    <property type="project" value="UniProtKB-KW"/>
</dbReference>
<evidence type="ECO:0000313" key="5">
    <source>
        <dbReference type="Proteomes" id="UP000188603"/>
    </source>
</evidence>
<dbReference type="OrthoDB" id="9794581at2"/>
<gene>
    <name evidence="4" type="ORF">B0W44_01400</name>
</gene>
<dbReference type="GO" id="GO:0016832">
    <property type="term" value="F:aldehyde-lyase activity"/>
    <property type="evidence" value="ECO:0007669"/>
    <property type="project" value="TreeGrafter"/>
</dbReference>
<reference evidence="4 5" key="1">
    <citation type="journal article" date="2015" name="Int. J. Syst. Evol. Microbiol.">
        <title>Novibacillus thermophilus gen. nov., sp. nov., a Gram-staining-negative and moderately thermophilic member of the family Thermoactinomycetaceae.</title>
        <authorList>
            <person name="Yang G."/>
            <person name="Chen J."/>
            <person name="Zhou S."/>
        </authorList>
    </citation>
    <scope>NUCLEOTIDE SEQUENCE [LARGE SCALE GENOMIC DNA]</scope>
    <source>
        <strain evidence="4 5">SG-1</strain>
    </source>
</reference>
<evidence type="ECO:0000256" key="1">
    <source>
        <dbReference type="ARBA" id="ARBA00022723"/>
    </source>
</evidence>
<dbReference type="InterPro" id="IPR001303">
    <property type="entry name" value="Aldolase_II/adducin_N"/>
</dbReference>
<sequence>MTGKSIREDICEVGRRMYAKGFIAANDGNVSVRTAEGEIWTTPTGYCKGFLTPDVLVKVSAAGEVLEGNARPSSELKMHLCVYRKRGDVQAVVHAHPPFATAHAVAGIPLDRAYMPESVVVLGTIPIAKYGTPSTEEIPEAIAPFVQNHNGLLLENHGALTWGKDLQTAYALMEALEFNAHVSFLVRQMGMERELSHERVAQLVSLRQKMGFTGAVPKGAPCAPGVDVCFVQK</sequence>
<proteinExistence type="predicted"/>
<dbReference type="Proteomes" id="UP000188603">
    <property type="component" value="Chromosome"/>
</dbReference>
<protein>
    <submittedName>
        <fullName evidence="4">Aldolase</fullName>
    </submittedName>
</protein>
<dbReference type="Gene3D" id="3.40.225.10">
    <property type="entry name" value="Class II aldolase/adducin N-terminal domain"/>
    <property type="match status" value="1"/>
</dbReference>
<evidence type="ECO:0000259" key="3">
    <source>
        <dbReference type="SMART" id="SM01007"/>
    </source>
</evidence>